<keyword evidence="4" id="KW-1003">Cell membrane</keyword>
<keyword evidence="12" id="KW-1185">Reference proteome</keyword>
<evidence type="ECO:0000256" key="9">
    <source>
        <dbReference type="RuleBase" id="RU363032"/>
    </source>
</evidence>
<feature type="transmembrane region" description="Helical" evidence="9">
    <location>
        <begin position="342"/>
        <end position="360"/>
    </location>
</feature>
<dbReference type="RefSeq" id="WP_306886162.1">
    <property type="nucleotide sequence ID" value="NZ_JAUSUL010000002.1"/>
</dbReference>
<dbReference type="PANTHER" id="PTHR30614:SF37">
    <property type="entry name" value="AMINO-ACID ABC TRANSPORTER PERMEASE PROTEIN YHDX-RELATED"/>
    <property type="match status" value="1"/>
</dbReference>
<dbReference type="Pfam" id="PF00528">
    <property type="entry name" value="BPD_transp_1"/>
    <property type="match status" value="1"/>
</dbReference>
<feature type="transmembrane region" description="Helical" evidence="9">
    <location>
        <begin position="188"/>
        <end position="209"/>
    </location>
</feature>
<evidence type="ECO:0000313" key="12">
    <source>
        <dbReference type="Proteomes" id="UP001229244"/>
    </source>
</evidence>
<feature type="transmembrane region" description="Helical" evidence="9">
    <location>
        <begin position="221"/>
        <end position="242"/>
    </location>
</feature>
<dbReference type="Gene3D" id="1.10.3720.10">
    <property type="entry name" value="MetI-like"/>
    <property type="match status" value="2"/>
</dbReference>
<dbReference type="NCBIfam" id="TIGR01726">
    <property type="entry name" value="HEQRo_perm_3TM"/>
    <property type="match status" value="1"/>
</dbReference>
<evidence type="ECO:0000256" key="8">
    <source>
        <dbReference type="ARBA" id="ARBA00023136"/>
    </source>
</evidence>
<dbReference type="PANTHER" id="PTHR30614">
    <property type="entry name" value="MEMBRANE COMPONENT OF AMINO ACID ABC TRANSPORTER"/>
    <property type="match status" value="1"/>
</dbReference>
<dbReference type="InterPro" id="IPR035906">
    <property type="entry name" value="MetI-like_sf"/>
</dbReference>
<evidence type="ECO:0000256" key="7">
    <source>
        <dbReference type="ARBA" id="ARBA00022989"/>
    </source>
</evidence>
<feature type="transmembrane region" description="Helical" evidence="9">
    <location>
        <begin position="91"/>
        <end position="119"/>
    </location>
</feature>
<evidence type="ECO:0000256" key="1">
    <source>
        <dbReference type="ARBA" id="ARBA00004429"/>
    </source>
</evidence>
<keyword evidence="3 9" id="KW-0813">Transport</keyword>
<keyword evidence="8 9" id="KW-0472">Membrane</keyword>
<evidence type="ECO:0000313" key="11">
    <source>
        <dbReference type="EMBL" id="MDQ0316338.1"/>
    </source>
</evidence>
<comment type="similarity">
    <text evidence="2">Belongs to the binding-protein-dependent transport system permease family. HisMQ subfamily.</text>
</comment>
<dbReference type="InterPro" id="IPR010065">
    <property type="entry name" value="AA_ABC_transptr_permease_3TM"/>
</dbReference>
<dbReference type="PROSITE" id="PS50928">
    <property type="entry name" value="ABC_TM1"/>
    <property type="match status" value="1"/>
</dbReference>
<evidence type="ECO:0000256" key="2">
    <source>
        <dbReference type="ARBA" id="ARBA00010072"/>
    </source>
</evidence>
<keyword evidence="5 9" id="KW-0812">Transmembrane</keyword>
<dbReference type="AlphaFoldDB" id="A0AAE3VQY2"/>
<dbReference type="CDD" id="cd06261">
    <property type="entry name" value="TM_PBP2"/>
    <property type="match status" value="1"/>
</dbReference>
<protein>
    <submittedName>
        <fullName evidence="11">General L-amino acid transport system permease protein</fullName>
    </submittedName>
</protein>
<dbReference type="GO" id="GO:0043190">
    <property type="term" value="C:ATP-binding cassette (ABC) transporter complex"/>
    <property type="evidence" value="ECO:0007669"/>
    <property type="project" value="InterPro"/>
</dbReference>
<evidence type="ECO:0000259" key="10">
    <source>
        <dbReference type="PROSITE" id="PS50928"/>
    </source>
</evidence>
<dbReference type="InterPro" id="IPR000515">
    <property type="entry name" value="MetI-like"/>
</dbReference>
<gene>
    <name evidence="11" type="ORF">J2S73_002795</name>
</gene>
<dbReference type="EMBL" id="JAUSUL010000002">
    <property type="protein sequence ID" value="MDQ0316338.1"/>
    <property type="molecule type" value="Genomic_DNA"/>
</dbReference>
<evidence type="ECO:0000256" key="3">
    <source>
        <dbReference type="ARBA" id="ARBA00022448"/>
    </source>
</evidence>
<evidence type="ECO:0000256" key="6">
    <source>
        <dbReference type="ARBA" id="ARBA00022970"/>
    </source>
</evidence>
<sequence length="400" mass="42838">MAVHDDGAGAAPAPARRNSIIYDPKARGLFFQTLVVLGVGFFLYEAASNAIANLQRQNIASGFGFLDETAGFEISQTLIAYSPTSTYGRAFVVGLLNTLLVAVVGIALATVVGFIVGVMRLSKNWLIRQIATAYVEVIRNVPLLLQLFFWYFAVLKQLPGPRQSIPLGFGTSLNIRGLYIPAPVLGPGSGLVIAAFVVAVVGIVVLARWAKRRQMATGERFPVLPVSVALFVGLPLLAYFVAGRPITFEIPELQGFNLQGGVQIIPEFVALLLGLAMYTAAFIAEIVRAGILAVSKGQTEAAHALGIKPGTTLWLVIIPQAMRVIIPPLTSQYLNLTKNSSLAVAIGYPDLVSVFAGTVLNQTGQAVEVISLTMLVYLVISLLTSAFMNWFNAHVALVER</sequence>
<comment type="subcellular location">
    <subcellularLocation>
        <location evidence="1">Cell inner membrane</location>
        <topology evidence="1">Multi-pass membrane protein</topology>
    </subcellularLocation>
    <subcellularLocation>
        <location evidence="9">Cell membrane</location>
        <topology evidence="9">Multi-pass membrane protein</topology>
    </subcellularLocation>
</comment>
<evidence type="ECO:0000256" key="5">
    <source>
        <dbReference type="ARBA" id="ARBA00022692"/>
    </source>
</evidence>
<feature type="domain" description="ABC transmembrane type-1" evidence="10">
    <location>
        <begin position="95"/>
        <end position="388"/>
    </location>
</feature>
<feature type="transmembrane region" description="Helical" evidence="9">
    <location>
        <begin position="305"/>
        <end position="322"/>
    </location>
</feature>
<accession>A0AAE3VQY2</accession>
<keyword evidence="6" id="KW-0029">Amino-acid transport</keyword>
<organism evidence="11 12">
    <name type="scientific">Amorphus orientalis</name>
    <dbReference type="NCBI Taxonomy" id="649198"/>
    <lineage>
        <taxon>Bacteria</taxon>
        <taxon>Pseudomonadati</taxon>
        <taxon>Pseudomonadota</taxon>
        <taxon>Alphaproteobacteria</taxon>
        <taxon>Hyphomicrobiales</taxon>
        <taxon>Amorphaceae</taxon>
        <taxon>Amorphus</taxon>
    </lineage>
</organism>
<feature type="transmembrane region" description="Helical" evidence="9">
    <location>
        <begin position="131"/>
        <end position="153"/>
    </location>
</feature>
<keyword evidence="7 9" id="KW-1133">Transmembrane helix</keyword>
<evidence type="ECO:0000256" key="4">
    <source>
        <dbReference type="ARBA" id="ARBA00022475"/>
    </source>
</evidence>
<proteinExistence type="inferred from homology"/>
<reference evidence="11" key="1">
    <citation type="submission" date="2023-07" db="EMBL/GenBank/DDBJ databases">
        <title>Genomic Encyclopedia of Type Strains, Phase IV (KMG-IV): sequencing the most valuable type-strain genomes for metagenomic binning, comparative biology and taxonomic classification.</title>
        <authorList>
            <person name="Goeker M."/>
        </authorList>
    </citation>
    <scope>NUCLEOTIDE SEQUENCE</scope>
    <source>
        <strain evidence="11">DSM 21202</strain>
    </source>
</reference>
<dbReference type="GO" id="GO:0022857">
    <property type="term" value="F:transmembrane transporter activity"/>
    <property type="evidence" value="ECO:0007669"/>
    <property type="project" value="InterPro"/>
</dbReference>
<dbReference type="InterPro" id="IPR043429">
    <property type="entry name" value="ArtM/GltK/GlnP/TcyL/YhdX-like"/>
</dbReference>
<name>A0AAE3VQY2_9HYPH</name>
<feature type="transmembrane region" description="Helical" evidence="9">
    <location>
        <begin position="26"/>
        <end position="44"/>
    </location>
</feature>
<feature type="transmembrane region" description="Helical" evidence="9">
    <location>
        <begin position="372"/>
        <end position="391"/>
    </location>
</feature>
<dbReference type="GO" id="GO:0006865">
    <property type="term" value="P:amino acid transport"/>
    <property type="evidence" value="ECO:0007669"/>
    <property type="project" value="UniProtKB-KW"/>
</dbReference>
<dbReference type="SUPFAM" id="SSF161098">
    <property type="entry name" value="MetI-like"/>
    <property type="match status" value="2"/>
</dbReference>
<dbReference type="Proteomes" id="UP001229244">
    <property type="component" value="Unassembled WGS sequence"/>
</dbReference>
<feature type="transmembrane region" description="Helical" evidence="9">
    <location>
        <begin position="262"/>
        <end position="284"/>
    </location>
</feature>
<comment type="caution">
    <text evidence="11">The sequence shown here is derived from an EMBL/GenBank/DDBJ whole genome shotgun (WGS) entry which is preliminary data.</text>
</comment>